<protein>
    <recommendedName>
        <fullName evidence="4">Dockerin type 1</fullName>
    </recommendedName>
</protein>
<dbReference type="RefSeq" id="XP_016646178.1">
    <property type="nucleotide sequence ID" value="XM_016783412.1"/>
</dbReference>
<gene>
    <name evidence="2" type="ORF">SAPIO_CDS0694</name>
</gene>
<keyword evidence="1" id="KW-0732">Signal</keyword>
<reference evidence="2 3" key="1">
    <citation type="journal article" date="2014" name="Genome Announc.">
        <title>Draft genome sequence of the pathogenic fungus Scedosporium apiospermum.</title>
        <authorList>
            <person name="Vandeputte P."/>
            <person name="Ghamrawi S."/>
            <person name="Rechenmann M."/>
            <person name="Iltis A."/>
            <person name="Giraud S."/>
            <person name="Fleury M."/>
            <person name="Thornton C."/>
            <person name="Delhaes L."/>
            <person name="Meyer W."/>
            <person name="Papon N."/>
            <person name="Bouchara J.P."/>
        </authorList>
    </citation>
    <scope>NUCLEOTIDE SEQUENCE [LARGE SCALE GENOMIC DNA]</scope>
    <source>
        <strain evidence="2 3">IHEM 14462</strain>
    </source>
</reference>
<dbReference type="HOGENOM" id="CLU_030203_0_0_1"/>
<feature type="signal peptide" evidence="1">
    <location>
        <begin position="1"/>
        <end position="24"/>
    </location>
</feature>
<evidence type="ECO:0000256" key="1">
    <source>
        <dbReference type="SAM" id="SignalP"/>
    </source>
</evidence>
<feature type="chain" id="PRO_5001775735" description="Dockerin type 1" evidence="1">
    <location>
        <begin position="25"/>
        <end position="450"/>
    </location>
</feature>
<comment type="caution">
    <text evidence="2">The sequence shown here is derived from an EMBL/GenBank/DDBJ whole genome shotgun (WGS) entry which is preliminary data.</text>
</comment>
<dbReference type="AlphaFoldDB" id="A0A084GGB7"/>
<keyword evidence="3" id="KW-1185">Reference proteome</keyword>
<dbReference type="VEuPathDB" id="FungiDB:SAPIO_CDS0694"/>
<evidence type="ECO:0000313" key="2">
    <source>
        <dbReference type="EMBL" id="KEZ46379.1"/>
    </source>
</evidence>
<dbReference type="OrthoDB" id="9978204at2759"/>
<dbReference type="GeneID" id="27718846"/>
<sequence length="450" mass="49318">MLGKQVLRSFLALVASGLVPVVTCEIKVTPLKTTALGTDPEGSARLNGMSFQQDALTTFNGWQYVAYYESTGTYNRQNVALGRRNLNGGSDPSDWEILKFTDYVQQTQDSHNTISLGISSDGKIHLSYDHHDVPLNYRVSNEGVAADPEAHAWSASLFGATRHDLPGAGTGPWRPVTYPRFERAGEELLFEMRIGQSGSGDSYLYKYSSGSWSPIGKYIQGNNNNAYINGIDYANSTLHITWTWRETPDVVTNHDLGYAYSTDLGRTWNNNAGTSIGPTISPASSGIHAFSIPQNSGILNQEGQTVDPSGRVHVLNREKVGGVLTWLHYWRDEGTGEWTKNPIKHSLGALTQTGRRGKLAAHPVTGDLFAILAANDGVDVAVYAATKASGYEDWKEVWREGRFDAEPLFDRALWRGQGGVEGGKILSLFLNTQGGYPERKVTVVDLEVEV</sequence>
<dbReference type="EMBL" id="JOWA01000033">
    <property type="protein sequence ID" value="KEZ46379.1"/>
    <property type="molecule type" value="Genomic_DNA"/>
</dbReference>
<dbReference type="Proteomes" id="UP000028545">
    <property type="component" value="Unassembled WGS sequence"/>
</dbReference>
<evidence type="ECO:0000313" key="3">
    <source>
        <dbReference type="Proteomes" id="UP000028545"/>
    </source>
</evidence>
<proteinExistence type="predicted"/>
<name>A0A084GGB7_PSEDA</name>
<dbReference type="KEGG" id="sapo:SAPIO_CDS0694"/>
<evidence type="ECO:0008006" key="4">
    <source>
        <dbReference type="Google" id="ProtNLM"/>
    </source>
</evidence>
<dbReference type="Pfam" id="PF15892">
    <property type="entry name" value="BNR_4"/>
    <property type="match status" value="1"/>
</dbReference>
<organism evidence="2 3">
    <name type="scientific">Pseudallescheria apiosperma</name>
    <name type="common">Scedosporium apiospermum</name>
    <dbReference type="NCBI Taxonomy" id="563466"/>
    <lineage>
        <taxon>Eukaryota</taxon>
        <taxon>Fungi</taxon>
        <taxon>Dikarya</taxon>
        <taxon>Ascomycota</taxon>
        <taxon>Pezizomycotina</taxon>
        <taxon>Sordariomycetes</taxon>
        <taxon>Hypocreomycetidae</taxon>
        <taxon>Microascales</taxon>
        <taxon>Microascaceae</taxon>
        <taxon>Scedosporium</taxon>
    </lineage>
</organism>
<accession>A0A084GGB7</accession>
<dbReference type="OMA" id="FNGYQYA"/>